<keyword evidence="2" id="KW-1185">Reference proteome</keyword>
<dbReference type="EMBL" id="KV428243">
    <property type="protein sequence ID" value="KZT33409.1"/>
    <property type="molecule type" value="Genomic_DNA"/>
</dbReference>
<organism evidence="1 2">
    <name type="scientific">Sistotremastrum suecicum HHB10207 ss-3</name>
    <dbReference type="NCBI Taxonomy" id="1314776"/>
    <lineage>
        <taxon>Eukaryota</taxon>
        <taxon>Fungi</taxon>
        <taxon>Dikarya</taxon>
        <taxon>Basidiomycota</taxon>
        <taxon>Agaricomycotina</taxon>
        <taxon>Agaricomycetes</taxon>
        <taxon>Sistotremastrales</taxon>
        <taxon>Sistotremastraceae</taxon>
        <taxon>Sistotremastrum</taxon>
    </lineage>
</organism>
<protein>
    <submittedName>
        <fullName evidence="1">Uncharacterized protein</fullName>
    </submittedName>
</protein>
<dbReference type="OrthoDB" id="3232986at2759"/>
<reference evidence="1 2" key="1">
    <citation type="journal article" date="2016" name="Mol. Biol. Evol.">
        <title>Comparative Genomics of Early-Diverging Mushroom-Forming Fungi Provides Insights into the Origins of Lignocellulose Decay Capabilities.</title>
        <authorList>
            <person name="Nagy L.G."/>
            <person name="Riley R."/>
            <person name="Tritt A."/>
            <person name="Adam C."/>
            <person name="Daum C."/>
            <person name="Floudas D."/>
            <person name="Sun H."/>
            <person name="Yadav J.S."/>
            <person name="Pangilinan J."/>
            <person name="Larsson K.H."/>
            <person name="Matsuura K."/>
            <person name="Barry K."/>
            <person name="Labutti K."/>
            <person name="Kuo R."/>
            <person name="Ohm R.A."/>
            <person name="Bhattacharya S.S."/>
            <person name="Shirouzu T."/>
            <person name="Yoshinaga Y."/>
            <person name="Martin F.M."/>
            <person name="Grigoriev I.V."/>
            <person name="Hibbett D.S."/>
        </authorList>
    </citation>
    <scope>NUCLEOTIDE SEQUENCE [LARGE SCALE GENOMIC DNA]</scope>
    <source>
        <strain evidence="1 2">HHB10207 ss-3</strain>
    </source>
</reference>
<proteinExistence type="predicted"/>
<evidence type="ECO:0000313" key="1">
    <source>
        <dbReference type="EMBL" id="KZT33409.1"/>
    </source>
</evidence>
<dbReference type="AlphaFoldDB" id="A0A165YMK2"/>
<name>A0A165YMK2_9AGAM</name>
<evidence type="ECO:0000313" key="2">
    <source>
        <dbReference type="Proteomes" id="UP000076798"/>
    </source>
</evidence>
<gene>
    <name evidence="1" type="ORF">SISSUDRAFT_1066162</name>
</gene>
<dbReference type="Proteomes" id="UP000076798">
    <property type="component" value="Unassembled WGS sequence"/>
</dbReference>
<accession>A0A165YMK2</accession>
<sequence length="245" mass="28593">MQEVRKMENYFIACMDSELPTHILTALRALMDFRYRTQADDISEPEATRITESLAEFHRLKAIINNPEHKYREVQGWSIPKLERMHPIIPKNAHIEVVKVPYRLSNRRNNHSELFRILDRMEKRLQYLIMVSIQEEYRMPPPSTMDLTDDSNESLTPKVSVEETVGRKFLGTSRKITNYFVNNFEQALRLKGENPYLGLRDRVSNCPSLSAPLPRFSISPMPRAYPASPSEKRQISSPFLIFAPR</sequence>